<dbReference type="AlphaFoldDB" id="B9FFL8"/>
<proteinExistence type="predicted"/>
<dbReference type="Proteomes" id="UP000007752">
    <property type="component" value="Chromosome 4"/>
</dbReference>
<gene>
    <name evidence="2" type="ORF">OsJ_15113</name>
</gene>
<dbReference type="GO" id="GO:0006397">
    <property type="term" value="P:mRNA processing"/>
    <property type="evidence" value="ECO:0007669"/>
    <property type="project" value="UniProtKB-KW"/>
</dbReference>
<accession>B9FFL8</accession>
<feature type="compositionally biased region" description="Acidic residues" evidence="1">
    <location>
        <begin position="33"/>
        <end position="42"/>
    </location>
</feature>
<feature type="region of interest" description="Disordered" evidence="1">
    <location>
        <begin position="21"/>
        <end position="128"/>
    </location>
</feature>
<name>B9FFL8_ORYSJ</name>
<organism evidence="2">
    <name type="scientific">Oryza sativa subsp. japonica</name>
    <name type="common">Rice</name>
    <dbReference type="NCBI Taxonomy" id="39947"/>
    <lineage>
        <taxon>Eukaryota</taxon>
        <taxon>Viridiplantae</taxon>
        <taxon>Streptophyta</taxon>
        <taxon>Embryophyta</taxon>
        <taxon>Tracheophyta</taxon>
        <taxon>Spermatophyta</taxon>
        <taxon>Magnoliopsida</taxon>
        <taxon>Liliopsida</taxon>
        <taxon>Poales</taxon>
        <taxon>Poaceae</taxon>
        <taxon>BOP clade</taxon>
        <taxon>Oryzoideae</taxon>
        <taxon>Oryzeae</taxon>
        <taxon>Oryzinae</taxon>
        <taxon>Oryza</taxon>
        <taxon>Oryza sativa</taxon>
    </lineage>
</organism>
<dbReference type="PRINTS" id="PR01217">
    <property type="entry name" value="PRICHEXTENSN"/>
</dbReference>
<feature type="region of interest" description="Disordered" evidence="1">
    <location>
        <begin position="321"/>
        <end position="461"/>
    </location>
</feature>
<dbReference type="InterPro" id="IPR035979">
    <property type="entry name" value="RBD_domain_sf"/>
</dbReference>
<dbReference type="PANTHER" id="PTHR23204">
    <property type="entry name" value="CLEAVAGE AND POLYADENYLATION SPECIFIC FACTOR"/>
    <property type="match status" value="1"/>
</dbReference>
<evidence type="ECO:0008006" key="3">
    <source>
        <dbReference type="Google" id="ProtNLM"/>
    </source>
</evidence>
<feature type="compositionally biased region" description="Pro residues" evidence="1">
    <location>
        <begin position="74"/>
        <end position="91"/>
    </location>
</feature>
<dbReference type="EMBL" id="CM000141">
    <property type="protein sequence ID" value="EEE61152.1"/>
    <property type="molecule type" value="Genomic_DNA"/>
</dbReference>
<protein>
    <recommendedName>
        <fullName evidence="3">RRM domain-containing protein</fullName>
    </recommendedName>
</protein>
<dbReference type="InterPro" id="IPR034772">
    <property type="entry name" value="CPSF6/7"/>
</dbReference>
<dbReference type="GO" id="GO:0003676">
    <property type="term" value="F:nucleic acid binding"/>
    <property type="evidence" value="ECO:0007669"/>
    <property type="project" value="InterPro"/>
</dbReference>
<dbReference type="Gene3D" id="3.30.70.330">
    <property type="match status" value="1"/>
</dbReference>
<evidence type="ECO:0000313" key="2">
    <source>
        <dbReference type="EMBL" id="EEE61152.1"/>
    </source>
</evidence>
<reference evidence="2" key="2">
    <citation type="submission" date="2008-12" db="EMBL/GenBank/DDBJ databases">
        <title>Improved gene annotation of the rice (Oryza sativa) genomes.</title>
        <authorList>
            <person name="Wang J."/>
            <person name="Li R."/>
            <person name="Fan W."/>
            <person name="Huang Q."/>
            <person name="Zhang J."/>
            <person name="Zhou Y."/>
            <person name="Hu Y."/>
            <person name="Zi S."/>
            <person name="Li J."/>
            <person name="Ni P."/>
            <person name="Zheng H."/>
            <person name="Zhang Y."/>
            <person name="Zhao M."/>
            <person name="Hao Q."/>
            <person name="McDermott J."/>
            <person name="Samudrala R."/>
            <person name="Kristiansen K."/>
            <person name="Wong G.K.-S."/>
        </authorList>
    </citation>
    <scope>NUCLEOTIDE SEQUENCE</scope>
</reference>
<dbReference type="SUPFAM" id="SSF54928">
    <property type="entry name" value="RNA-binding domain, RBD"/>
    <property type="match status" value="1"/>
</dbReference>
<evidence type="ECO:0000256" key="1">
    <source>
        <dbReference type="SAM" id="MobiDB-lite"/>
    </source>
</evidence>
<feature type="compositionally biased region" description="Low complexity" evidence="1">
    <location>
        <begin position="187"/>
        <end position="230"/>
    </location>
</feature>
<dbReference type="GO" id="GO:0005634">
    <property type="term" value="C:nucleus"/>
    <property type="evidence" value="ECO:0007669"/>
    <property type="project" value="UniProtKB-SubCell"/>
</dbReference>
<feature type="compositionally biased region" description="Pro residues" evidence="1">
    <location>
        <begin position="51"/>
        <end position="65"/>
    </location>
</feature>
<reference evidence="2" key="1">
    <citation type="journal article" date="2005" name="PLoS Biol.">
        <title>The genomes of Oryza sativa: a history of duplications.</title>
        <authorList>
            <person name="Yu J."/>
            <person name="Wang J."/>
            <person name="Lin W."/>
            <person name="Li S."/>
            <person name="Li H."/>
            <person name="Zhou J."/>
            <person name="Ni P."/>
            <person name="Dong W."/>
            <person name="Hu S."/>
            <person name="Zeng C."/>
            <person name="Zhang J."/>
            <person name="Zhang Y."/>
            <person name="Li R."/>
            <person name="Xu Z."/>
            <person name="Li S."/>
            <person name="Li X."/>
            <person name="Zheng H."/>
            <person name="Cong L."/>
            <person name="Lin L."/>
            <person name="Yin J."/>
            <person name="Geng J."/>
            <person name="Li G."/>
            <person name="Shi J."/>
            <person name="Liu J."/>
            <person name="Lv H."/>
            <person name="Li J."/>
            <person name="Wang J."/>
            <person name="Deng Y."/>
            <person name="Ran L."/>
            <person name="Shi X."/>
            <person name="Wang X."/>
            <person name="Wu Q."/>
            <person name="Li C."/>
            <person name="Ren X."/>
            <person name="Wang J."/>
            <person name="Wang X."/>
            <person name="Li D."/>
            <person name="Liu D."/>
            <person name="Zhang X."/>
            <person name="Ji Z."/>
            <person name="Zhao W."/>
            <person name="Sun Y."/>
            <person name="Zhang Z."/>
            <person name="Bao J."/>
            <person name="Han Y."/>
            <person name="Dong L."/>
            <person name="Ji J."/>
            <person name="Chen P."/>
            <person name="Wu S."/>
            <person name="Liu J."/>
            <person name="Xiao Y."/>
            <person name="Bu D."/>
            <person name="Tan J."/>
            <person name="Yang L."/>
            <person name="Ye C."/>
            <person name="Zhang J."/>
            <person name="Xu J."/>
            <person name="Zhou Y."/>
            <person name="Yu Y."/>
            <person name="Zhang B."/>
            <person name="Zhuang S."/>
            <person name="Wei H."/>
            <person name="Liu B."/>
            <person name="Lei M."/>
            <person name="Yu H."/>
            <person name="Li Y."/>
            <person name="Xu H."/>
            <person name="Wei S."/>
            <person name="He X."/>
            <person name="Fang L."/>
            <person name="Zhang Z."/>
            <person name="Zhang Y."/>
            <person name="Huang X."/>
            <person name="Su Z."/>
            <person name="Tong W."/>
            <person name="Li J."/>
            <person name="Tong Z."/>
            <person name="Li S."/>
            <person name="Ye J."/>
            <person name="Wang L."/>
            <person name="Fang L."/>
            <person name="Lei T."/>
            <person name="Chen C."/>
            <person name="Chen H."/>
            <person name="Xu Z."/>
            <person name="Li H."/>
            <person name="Huang H."/>
            <person name="Zhang F."/>
            <person name="Xu H."/>
            <person name="Li N."/>
            <person name="Zhao C."/>
            <person name="Li S."/>
            <person name="Dong L."/>
            <person name="Huang Y."/>
            <person name="Li L."/>
            <person name="Xi Y."/>
            <person name="Qi Q."/>
            <person name="Li W."/>
            <person name="Zhang B."/>
            <person name="Hu W."/>
            <person name="Zhang Y."/>
            <person name="Tian X."/>
            <person name="Jiao Y."/>
            <person name="Liang X."/>
            <person name="Jin J."/>
            <person name="Gao L."/>
            <person name="Zheng W."/>
            <person name="Hao B."/>
            <person name="Liu S."/>
            <person name="Wang W."/>
            <person name="Yuan L."/>
            <person name="Cao M."/>
            <person name="McDermott J."/>
            <person name="Samudrala R."/>
            <person name="Wang J."/>
            <person name="Wong G.K."/>
            <person name="Yang H."/>
        </authorList>
    </citation>
    <scope>NUCLEOTIDE SEQUENCE [LARGE SCALE GENOMIC DNA]</scope>
</reference>
<sequence length="461" mass="49803">MDAGGELTAVDAAFPPAEAIAAVHDSHAPSPTTEDDCDDLYGDVDLGFLPLSPPSHYPTSPPKTPSPGHSALSPSPPPPPPPPPRRGPLPDPTAKAEPEPPKPTPQQQPQPLLPAAKPAPPRASPPTTAVFIGELPYWTTDAEVEGALAPHGALQGLHFFTDKLTGKSRGFCRAGLPQPRRGRVGRPPRSTGAPSTGATASPRSPARPRCSPSAAAAAAMTPTSTPRAPRAAEAEAEAAATGATRRQLGAMWGLLLVIRRLWLHLHGLSFHSVVGCWEAAAALATAAFLAASGMAMGGTGMWYDQRMTGMWVGQQPWNFGGYGMPRHQQKPPMQQPNRNGDYGTVRGTARRGRPAGGRNEGDTGNANGNERGYPDRRQCGRGRDGFDLSRKHGHEERGRYRPRVLEEEREHERNWDESDRYGGDRRRYQEYPERDFERRGRVRSRSSSRDGDDDDHPGRHC</sequence>
<feature type="compositionally biased region" description="Basic and acidic residues" evidence="1">
    <location>
        <begin position="372"/>
        <end position="439"/>
    </location>
</feature>
<dbReference type="InterPro" id="IPR012677">
    <property type="entry name" value="Nucleotide-bd_a/b_plait_sf"/>
</dbReference>
<feature type="compositionally biased region" description="Pro residues" evidence="1">
    <location>
        <begin position="101"/>
        <end position="124"/>
    </location>
</feature>
<feature type="region of interest" description="Disordered" evidence="1">
    <location>
        <begin position="171"/>
        <end position="230"/>
    </location>
</feature>